<accession>A0ACB9RXS8</accession>
<dbReference type="EMBL" id="CM042882">
    <property type="protein sequence ID" value="KAI4383510.1"/>
    <property type="molecule type" value="Genomic_DNA"/>
</dbReference>
<sequence>MGSCRQAVLVAVFFVLCFALLYAADGRKVRNITQESSRDEVDKGLQKTMAVKADGDDFESSDYSPARKKTPIHN</sequence>
<keyword evidence="2" id="KW-1185">Reference proteome</keyword>
<organism evidence="1 2">
    <name type="scientific">Melastoma candidum</name>
    <dbReference type="NCBI Taxonomy" id="119954"/>
    <lineage>
        <taxon>Eukaryota</taxon>
        <taxon>Viridiplantae</taxon>
        <taxon>Streptophyta</taxon>
        <taxon>Embryophyta</taxon>
        <taxon>Tracheophyta</taxon>
        <taxon>Spermatophyta</taxon>
        <taxon>Magnoliopsida</taxon>
        <taxon>eudicotyledons</taxon>
        <taxon>Gunneridae</taxon>
        <taxon>Pentapetalae</taxon>
        <taxon>rosids</taxon>
        <taxon>malvids</taxon>
        <taxon>Myrtales</taxon>
        <taxon>Melastomataceae</taxon>
        <taxon>Melastomatoideae</taxon>
        <taxon>Melastomateae</taxon>
        <taxon>Melastoma</taxon>
    </lineage>
</organism>
<protein>
    <submittedName>
        <fullName evidence="1">Uncharacterized protein</fullName>
    </submittedName>
</protein>
<evidence type="ECO:0000313" key="1">
    <source>
        <dbReference type="EMBL" id="KAI4383510.1"/>
    </source>
</evidence>
<evidence type="ECO:0000313" key="2">
    <source>
        <dbReference type="Proteomes" id="UP001057402"/>
    </source>
</evidence>
<reference evidence="2" key="1">
    <citation type="journal article" date="2023" name="Front. Plant Sci.">
        <title>Chromosomal-level genome assembly of Melastoma candidum provides insights into trichome evolution.</title>
        <authorList>
            <person name="Zhong Y."/>
            <person name="Wu W."/>
            <person name="Sun C."/>
            <person name="Zou P."/>
            <person name="Liu Y."/>
            <person name="Dai S."/>
            <person name="Zhou R."/>
        </authorList>
    </citation>
    <scope>NUCLEOTIDE SEQUENCE [LARGE SCALE GENOMIC DNA]</scope>
</reference>
<name>A0ACB9RXS8_9MYRT</name>
<proteinExistence type="predicted"/>
<gene>
    <name evidence="1" type="ORF">MLD38_009341</name>
</gene>
<dbReference type="Proteomes" id="UP001057402">
    <property type="component" value="Chromosome 3"/>
</dbReference>
<comment type="caution">
    <text evidence="1">The sequence shown here is derived from an EMBL/GenBank/DDBJ whole genome shotgun (WGS) entry which is preliminary data.</text>
</comment>